<gene>
    <name evidence="3" type="ORF">LIER_12354</name>
</gene>
<name>A0AAV3PWL9_LITER</name>
<keyword evidence="2" id="KW-0732">Signal</keyword>
<reference evidence="3 4" key="1">
    <citation type="submission" date="2024-01" db="EMBL/GenBank/DDBJ databases">
        <title>The complete chloroplast genome sequence of Lithospermum erythrorhizon: insights into the phylogenetic relationship among Boraginaceae species and the maternal lineages of purple gromwells.</title>
        <authorList>
            <person name="Okada T."/>
            <person name="Watanabe K."/>
        </authorList>
    </citation>
    <scope>NUCLEOTIDE SEQUENCE [LARGE SCALE GENOMIC DNA]</scope>
</reference>
<feature type="compositionally biased region" description="Pro residues" evidence="1">
    <location>
        <begin position="123"/>
        <end position="137"/>
    </location>
</feature>
<feature type="region of interest" description="Disordered" evidence="1">
    <location>
        <begin position="121"/>
        <end position="190"/>
    </location>
</feature>
<evidence type="ECO:0000313" key="3">
    <source>
        <dbReference type="EMBL" id="GAA0154347.1"/>
    </source>
</evidence>
<evidence type="ECO:0000313" key="4">
    <source>
        <dbReference type="Proteomes" id="UP001454036"/>
    </source>
</evidence>
<feature type="compositionally biased region" description="Basic residues" evidence="1">
    <location>
        <begin position="164"/>
        <end position="181"/>
    </location>
</feature>
<organism evidence="3 4">
    <name type="scientific">Lithospermum erythrorhizon</name>
    <name type="common">Purple gromwell</name>
    <name type="synonym">Lithospermum officinale var. erythrorhizon</name>
    <dbReference type="NCBI Taxonomy" id="34254"/>
    <lineage>
        <taxon>Eukaryota</taxon>
        <taxon>Viridiplantae</taxon>
        <taxon>Streptophyta</taxon>
        <taxon>Embryophyta</taxon>
        <taxon>Tracheophyta</taxon>
        <taxon>Spermatophyta</taxon>
        <taxon>Magnoliopsida</taxon>
        <taxon>eudicotyledons</taxon>
        <taxon>Gunneridae</taxon>
        <taxon>Pentapetalae</taxon>
        <taxon>asterids</taxon>
        <taxon>lamiids</taxon>
        <taxon>Boraginales</taxon>
        <taxon>Boraginaceae</taxon>
        <taxon>Boraginoideae</taxon>
        <taxon>Lithospermeae</taxon>
        <taxon>Lithospermum</taxon>
    </lineage>
</organism>
<evidence type="ECO:0000256" key="2">
    <source>
        <dbReference type="SAM" id="SignalP"/>
    </source>
</evidence>
<keyword evidence="4" id="KW-1185">Reference proteome</keyword>
<protein>
    <recommendedName>
        <fullName evidence="5">WAP domain-containing protein</fullName>
    </recommendedName>
</protein>
<dbReference type="Proteomes" id="UP001454036">
    <property type="component" value="Unassembled WGS sequence"/>
</dbReference>
<feature type="signal peptide" evidence="2">
    <location>
        <begin position="1"/>
        <end position="18"/>
    </location>
</feature>
<accession>A0AAV3PWL9</accession>
<proteinExistence type="predicted"/>
<feature type="chain" id="PRO_5043954765" description="WAP domain-containing protein" evidence="2">
    <location>
        <begin position="19"/>
        <end position="190"/>
    </location>
</feature>
<comment type="caution">
    <text evidence="3">The sequence shown here is derived from an EMBL/GenBank/DDBJ whole genome shotgun (WGS) entry which is preliminary data.</text>
</comment>
<dbReference type="EMBL" id="BAABME010002376">
    <property type="protein sequence ID" value="GAA0154347.1"/>
    <property type="molecule type" value="Genomic_DNA"/>
</dbReference>
<evidence type="ECO:0008006" key="5">
    <source>
        <dbReference type="Google" id="ProtNLM"/>
    </source>
</evidence>
<sequence length="190" mass="20822">MFKFVLFVVLLLAVSASSQFECGEFYCRTIGSLCIVHEQCDSTYCDLYNRADENEYGHCATPPPNWGNCKFDNEDCTSNVNCCSGNCYTLTQYNLSYCNPPNRPPTPPIVFILTPSPSVDSPAPAPTPITIATPPPTAATVPAPVEDDTPTPTPTPTPTNAQSNRKKKHRHRRSRHSKFHGKTAFAPAPC</sequence>
<dbReference type="AlphaFoldDB" id="A0AAV3PWL9"/>
<evidence type="ECO:0000256" key="1">
    <source>
        <dbReference type="SAM" id="MobiDB-lite"/>
    </source>
</evidence>